<dbReference type="GO" id="GO:0016874">
    <property type="term" value="F:ligase activity"/>
    <property type="evidence" value="ECO:0007669"/>
    <property type="project" value="UniProtKB-KW"/>
</dbReference>
<keyword evidence="2" id="KW-0436">Ligase</keyword>
<dbReference type="InterPro" id="IPR004143">
    <property type="entry name" value="BPL_LPL_catalytic"/>
</dbReference>
<dbReference type="CDD" id="cd16443">
    <property type="entry name" value="LplA"/>
    <property type="match status" value="1"/>
</dbReference>
<dbReference type="Proteomes" id="UP000663586">
    <property type="component" value="Chromosome"/>
</dbReference>
<dbReference type="PANTHER" id="PTHR43679">
    <property type="entry name" value="OCTANOYLTRANSFERASE LIPM-RELATED"/>
    <property type="match status" value="1"/>
</dbReference>
<gene>
    <name evidence="2" type="primary">lplA2</name>
    <name evidence="2" type="ORF">AArcS_2258</name>
</gene>
<name>A0A897MYL9_9EURY</name>
<dbReference type="InterPro" id="IPR045864">
    <property type="entry name" value="aa-tRNA-synth_II/BPL/LPL"/>
</dbReference>
<organism evidence="2 3">
    <name type="scientific">Natranaeroarchaeum sulfidigenes</name>
    <dbReference type="NCBI Taxonomy" id="2784880"/>
    <lineage>
        <taxon>Archaea</taxon>
        <taxon>Methanobacteriati</taxon>
        <taxon>Methanobacteriota</taxon>
        <taxon>Stenosarchaea group</taxon>
        <taxon>Halobacteria</taxon>
        <taxon>Halobacteriales</taxon>
        <taxon>Natronoarchaeaceae</taxon>
        <taxon>Natranaeroarchaeum</taxon>
    </lineage>
</organism>
<evidence type="ECO:0000313" key="2">
    <source>
        <dbReference type="EMBL" id="QSG03455.1"/>
    </source>
</evidence>
<dbReference type="RefSeq" id="WP_238477507.1">
    <property type="nucleotide sequence ID" value="NZ_CP064786.1"/>
</dbReference>
<dbReference type="SUPFAM" id="SSF55681">
    <property type="entry name" value="Class II aaRS and biotin synthetases"/>
    <property type="match status" value="1"/>
</dbReference>
<evidence type="ECO:0000259" key="1">
    <source>
        <dbReference type="PROSITE" id="PS51733"/>
    </source>
</evidence>
<dbReference type="Gene3D" id="3.30.930.10">
    <property type="entry name" value="Bira Bifunctional Protein, Domain 2"/>
    <property type="match status" value="1"/>
</dbReference>
<protein>
    <submittedName>
        <fullName evidence="2">Lipoate-protein ligase A</fullName>
    </submittedName>
</protein>
<dbReference type="GeneID" id="70685634"/>
<proteinExistence type="predicted"/>
<dbReference type="EMBL" id="CP064786">
    <property type="protein sequence ID" value="QSG03455.1"/>
    <property type="molecule type" value="Genomic_DNA"/>
</dbReference>
<reference evidence="2" key="1">
    <citation type="submission" date="2020-11" db="EMBL/GenBank/DDBJ databases">
        <title>Carbohydrate-dependent, anaerobic sulfur respiration: A novel catabolism in halophilic archaea.</title>
        <authorList>
            <person name="Sorokin D.Y."/>
            <person name="Messina E."/>
            <person name="Smedile F."/>
            <person name="La Cono V."/>
            <person name="Hallsworth J.E."/>
            <person name="Yakimov M.M."/>
        </authorList>
    </citation>
    <scope>NUCLEOTIDE SEQUENCE</scope>
    <source>
        <strain evidence="2">AArc-S</strain>
    </source>
</reference>
<dbReference type="AlphaFoldDB" id="A0A897MYL9"/>
<evidence type="ECO:0000313" key="3">
    <source>
        <dbReference type="Proteomes" id="UP000663586"/>
    </source>
</evidence>
<dbReference type="PROSITE" id="PS51733">
    <property type="entry name" value="BPL_LPL_CATALYTIC"/>
    <property type="match status" value="1"/>
</dbReference>
<sequence length="271" mass="30385">MTELSGRTWRSIPEQCLSGPMAMALDEIAARTAVEDGVRTVRVYTWDPATLSLGYGQDSGSVDWDYCRREGIDVTRRQTGGGGIYHDTFGDISYSIVAPAEEVPGDLMETYELLCEPIFDAFERMDVSAAFADRKYPEIHRPACYLRAIDPAHDILVDGQKISGNAQYRQRDAVIQHGSLSFDLTPERHLGVFSNPDTTHEQFSDRVTGIREHADISRETAVDCLEAALREWADADDGEWSESELEDATALVDRKYGSDMWVHDRVDPEET</sequence>
<dbReference type="Pfam" id="PF21948">
    <property type="entry name" value="LplA-B_cat"/>
    <property type="match status" value="1"/>
</dbReference>
<dbReference type="InterPro" id="IPR050664">
    <property type="entry name" value="Octanoyltrans_LipM/LipL"/>
</dbReference>
<accession>A0A897MYL9</accession>
<dbReference type="PANTHER" id="PTHR43679:SF2">
    <property type="entry name" value="OCTANOYL-[GCVH]:PROTEIN N-OCTANOYLTRANSFERASE"/>
    <property type="match status" value="1"/>
</dbReference>
<feature type="domain" description="BPL/LPL catalytic" evidence="1">
    <location>
        <begin position="35"/>
        <end position="237"/>
    </location>
</feature>
<dbReference type="KEGG" id="hara:AArcS_2258"/>
<keyword evidence="3" id="KW-1185">Reference proteome</keyword>